<feature type="region of interest" description="Disordered" evidence="1">
    <location>
        <begin position="1"/>
        <end position="21"/>
    </location>
</feature>
<organism evidence="2 3">
    <name type="scientific">Lentzea aerocolonigenes</name>
    <name type="common">Lechevalieria aerocolonigenes</name>
    <name type="synonym">Saccharothrix aerocolonigenes</name>
    <dbReference type="NCBI Taxonomy" id="68170"/>
    <lineage>
        <taxon>Bacteria</taxon>
        <taxon>Bacillati</taxon>
        <taxon>Actinomycetota</taxon>
        <taxon>Actinomycetes</taxon>
        <taxon>Pseudonocardiales</taxon>
        <taxon>Pseudonocardiaceae</taxon>
        <taxon>Lentzea</taxon>
    </lineage>
</organism>
<dbReference type="RefSeq" id="WP_045314962.1">
    <property type="nucleotide sequence ID" value="NZ_JYJG01000248.1"/>
</dbReference>
<gene>
    <name evidence="2" type="ORF">UK23_29595</name>
</gene>
<evidence type="ECO:0000313" key="2">
    <source>
        <dbReference type="EMBL" id="KJK44379.1"/>
    </source>
</evidence>
<accession>A0A0F0GLI6</accession>
<feature type="compositionally biased region" description="Basic and acidic residues" evidence="1">
    <location>
        <begin position="110"/>
        <end position="120"/>
    </location>
</feature>
<dbReference type="PATRIC" id="fig|68170.10.peg.7756"/>
<evidence type="ECO:0000256" key="1">
    <source>
        <dbReference type="SAM" id="MobiDB-lite"/>
    </source>
</evidence>
<name>A0A0F0GLI6_LENAE</name>
<dbReference type="OrthoDB" id="9915394at2"/>
<reference evidence="2 3" key="1">
    <citation type="submission" date="2015-02" db="EMBL/GenBank/DDBJ databases">
        <authorList>
            <person name="Ju K.-S."/>
            <person name="Doroghazi J.R."/>
            <person name="Metcalf W."/>
        </authorList>
    </citation>
    <scope>NUCLEOTIDE SEQUENCE [LARGE SCALE GENOMIC DNA]</scope>
    <source>
        <strain evidence="2 3">NRRL B-16140</strain>
    </source>
</reference>
<comment type="caution">
    <text evidence="2">The sequence shown here is derived from an EMBL/GenBank/DDBJ whole genome shotgun (WGS) entry which is preliminary data.</text>
</comment>
<evidence type="ECO:0000313" key="3">
    <source>
        <dbReference type="Proteomes" id="UP000033393"/>
    </source>
</evidence>
<keyword evidence="3" id="KW-1185">Reference proteome</keyword>
<protein>
    <submittedName>
        <fullName evidence="2">Uncharacterized protein</fullName>
    </submittedName>
</protein>
<feature type="region of interest" description="Disordered" evidence="1">
    <location>
        <begin position="101"/>
        <end position="120"/>
    </location>
</feature>
<proteinExistence type="predicted"/>
<dbReference type="Proteomes" id="UP000033393">
    <property type="component" value="Unassembled WGS sequence"/>
</dbReference>
<dbReference type="EMBL" id="JYJG01000248">
    <property type="protein sequence ID" value="KJK44379.1"/>
    <property type="molecule type" value="Genomic_DNA"/>
</dbReference>
<sequence>MDTRHRFPVVPEGTTYPGPHSDTEARRGMWLVRARYYSGHRGKVCRGTTFVVEPGTDVRAILAEVADDVRRLIEFYVFDDQDRCVRIPGQLITGWSVVLPSRRSTSGGFRPERSSDDSRS</sequence>
<dbReference type="AlphaFoldDB" id="A0A0F0GLI6"/>